<dbReference type="Gene3D" id="1.20.58.320">
    <property type="entry name" value="TPR-like"/>
    <property type="match status" value="1"/>
</dbReference>
<dbReference type="Gene3D" id="1.25.40.10">
    <property type="entry name" value="Tetratricopeptide repeat domain"/>
    <property type="match status" value="1"/>
</dbReference>
<name>A0A5B8FHV0_9RHOB</name>
<dbReference type="RefSeq" id="WP_138574256.1">
    <property type="nucleotide sequence ID" value="NZ_CP040818.1"/>
</dbReference>
<dbReference type="Pfam" id="PF06041">
    <property type="entry name" value="DUF924"/>
    <property type="match status" value="1"/>
</dbReference>
<protein>
    <submittedName>
        <fullName evidence="1">DUF924 domain-containing protein</fullName>
    </submittedName>
</protein>
<accession>A0A5B8FHV0</accession>
<dbReference type="InterPro" id="IPR011990">
    <property type="entry name" value="TPR-like_helical_dom_sf"/>
</dbReference>
<proteinExistence type="predicted"/>
<dbReference type="SUPFAM" id="SSF48452">
    <property type="entry name" value="TPR-like"/>
    <property type="match status" value="1"/>
</dbReference>
<evidence type="ECO:0000313" key="1">
    <source>
        <dbReference type="EMBL" id="QDL92627.1"/>
    </source>
</evidence>
<evidence type="ECO:0000313" key="2">
    <source>
        <dbReference type="Proteomes" id="UP000305888"/>
    </source>
</evidence>
<dbReference type="KEGG" id="ppru:FDP22_13025"/>
<sequence length="191" mass="22047">MTADPAEIIDFWLNDVGEEGWYNSTPDLDREIRHRFGQDWRMARAGAYADWILKPAPALALLLLLDQFPRNMFRGEAEAFASDGKALQLAKRALVLGHDLRVEEKARQFFYMPLMHSECLSDQERCCRMFHLRTGPDSADNLLHARVHREIIRRFGRFPTRNESLGRPLSEAEARWLDSGGYSQVLEELAD</sequence>
<dbReference type="Proteomes" id="UP000305888">
    <property type="component" value="Chromosome"/>
</dbReference>
<dbReference type="EMBL" id="CP040818">
    <property type="protein sequence ID" value="QDL92627.1"/>
    <property type="molecule type" value="Genomic_DNA"/>
</dbReference>
<organism evidence="1 2">
    <name type="scientific">Paroceanicella profunda</name>
    <dbReference type="NCBI Taxonomy" id="2579971"/>
    <lineage>
        <taxon>Bacteria</taxon>
        <taxon>Pseudomonadati</taxon>
        <taxon>Pseudomonadota</taxon>
        <taxon>Alphaproteobacteria</taxon>
        <taxon>Rhodobacterales</taxon>
        <taxon>Paracoccaceae</taxon>
        <taxon>Paroceanicella</taxon>
    </lineage>
</organism>
<gene>
    <name evidence="1" type="ORF">FDP22_13025</name>
</gene>
<reference evidence="1 2" key="1">
    <citation type="submission" date="2019-06" db="EMBL/GenBank/DDBJ databases">
        <title>Genome sequence of Rhodobacteraceae bacterium D4M1.</title>
        <authorList>
            <person name="Cao J."/>
        </authorList>
    </citation>
    <scope>NUCLEOTIDE SEQUENCE [LARGE SCALE GENOMIC DNA]</scope>
    <source>
        <strain evidence="1 2">D4M1</strain>
    </source>
</reference>
<dbReference type="OrthoDB" id="7593450at2"/>
<keyword evidence="2" id="KW-1185">Reference proteome</keyword>
<dbReference type="InterPro" id="IPR010323">
    <property type="entry name" value="DUF924"/>
</dbReference>
<dbReference type="AlphaFoldDB" id="A0A5B8FHV0"/>